<dbReference type="OrthoDB" id="9800801at2"/>
<dbReference type="Gene3D" id="3.40.50.150">
    <property type="entry name" value="Vaccinia Virus protein VP39"/>
    <property type="match status" value="1"/>
</dbReference>
<name>A0A4P6MTX4_9BACT</name>
<dbReference type="EC" id="2.1.1.-" evidence="4"/>
<evidence type="ECO:0000256" key="4">
    <source>
        <dbReference type="RuleBase" id="RU362026"/>
    </source>
</evidence>
<evidence type="ECO:0000256" key="1">
    <source>
        <dbReference type="ARBA" id="ARBA00006594"/>
    </source>
</evidence>
<dbReference type="InterPro" id="IPR002941">
    <property type="entry name" value="DNA_methylase_N4/N6"/>
</dbReference>
<dbReference type="REBASE" id="301869">
    <property type="entry name" value="M.Mph852ORF2910P"/>
</dbReference>
<dbReference type="InterPro" id="IPR029063">
    <property type="entry name" value="SAM-dependent_MTases_sf"/>
</dbReference>
<gene>
    <name evidence="6" type="ORF">EG856_02910</name>
</gene>
<accession>A0A4P6MTX4</accession>
<protein>
    <recommendedName>
        <fullName evidence="4">Methyltransferase</fullName>
        <ecNumber evidence="4">2.1.1.-</ecNumber>
    </recommendedName>
</protein>
<dbReference type="InterPro" id="IPR002052">
    <property type="entry name" value="DNA_methylase_N6_adenine_CS"/>
</dbReference>
<sequence length="364" mass="42124">MNNKKDENTLNSLPINQIINGDNVQIMKTLPDNSIDLIFADPPYNMNLDKDLYRFGGEKFKGVDDEWDKYDNLAHYDNECKTWLKQCLRILKKNGSLWVIGSFQNIHRLGYILQDMNAWIINEIVWEKSNPVPNFAGTRFVNAQETLLWVVKDKKAKFKFNYKTMKHLNGGTQMKSVWKLPICSGSERLKDKDGFKVHNTQKPLELLQRIILACSSYGDIVLDPFSGTGTTAHAAKFYGRKYIGIEQSHKYYLASLNRLNNVIETTQHDDLKFAYYDIAPEKVSFKDLIDKKYINVKDIVKINNLELFFNTDGTLNHNGIKKTPNALCREIFAKPTNAWNILKINGETLGEIRERYRNDLKLNV</sequence>
<evidence type="ECO:0000313" key="7">
    <source>
        <dbReference type="Proteomes" id="UP000289326"/>
    </source>
</evidence>
<evidence type="ECO:0000259" key="5">
    <source>
        <dbReference type="Pfam" id="PF01555"/>
    </source>
</evidence>
<dbReference type="Pfam" id="PF01555">
    <property type="entry name" value="N6_N4_Mtase"/>
    <property type="match status" value="1"/>
</dbReference>
<dbReference type="AlphaFoldDB" id="A0A4P6MTX4"/>
<dbReference type="PRINTS" id="PR00508">
    <property type="entry name" value="S21N4MTFRASE"/>
</dbReference>
<dbReference type="GO" id="GO:0005737">
    <property type="term" value="C:cytoplasm"/>
    <property type="evidence" value="ECO:0007669"/>
    <property type="project" value="TreeGrafter"/>
</dbReference>
<dbReference type="PANTHER" id="PTHR13370:SF3">
    <property type="entry name" value="TRNA (GUANINE(10)-N2)-METHYLTRANSFERASE HOMOLOG"/>
    <property type="match status" value="1"/>
</dbReference>
<organism evidence="6 7">
    <name type="scientific">Mycoplasmopsis phocirhinis</name>
    <dbReference type="NCBI Taxonomy" id="142650"/>
    <lineage>
        <taxon>Bacteria</taxon>
        <taxon>Bacillati</taxon>
        <taxon>Mycoplasmatota</taxon>
        <taxon>Mycoplasmoidales</taxon>
        <taxon>Metamycoplasmataceae</taxon>
        <taxon>Mycoplasmopsis</taxon>
    </lineage>
</organism>
<evidence type="ECO:0000313" key="6">
    <source>
        <dbReference type="EMBL" id="QBF34847.1"/>
    </source>
</evidence>
<dbReference type="GO" id="GO:0009007">
    <property type="term" value="F:site-specific DNA-methyltransferase (adenine-specific) activity"/>
    <property type="evidence" value="ECO:0007669"/>
    <property type="project" value="TreeGrafter"/>
</dbReference>
<dbReference type="InterPro" id="IPR001091">
    <property type="entry name" value="RM_Methyltransferase"/>
</dbReference>
<keyword evidence="2 6" id="KW-0489">Methyltransferase</keyword>
<dbReference type="Proteomes" id="UP000289326">
    <property type="component" value="Chromosome"/>
</dbReference>
<dbReference type="PANTHER" id="PTHR13370">
    <property type="entry name" value="RNA METHYLASE-RELATED"/>
    <property type="match status" value="1"/>
</dbReference>
<evidence type="ECO:0000256" key="3">
    <source>
        <dbReference type="ARBA" id="ARBA00022679"/>
    </source>
</evidence>
<dbReference type="EMBL" id="CP034841">
    <property type="protein sequence ID" value="QBF34847.1"/>
    <property type="molecule type" value="Genomic_DNA"/>
</dbReference>
<keyword evidence="7" id="KW-1185">Reference proteome</keyword>
<dbReference type="KEGG" id="mphi:EG856_02910"/>
<proteinExistence type="inferred from homology"/>
<comment type="similarity">
    <text evidence="1 4">Belongs to the N(4)/N(6)-methyltransferase family.</text>
</comment>
<dbReference type="PROSITE" id="PS00092">
    <property type="entry name" value="N6_MTASE"/>
    <property type="match status" value="1"/>
</dbReference>
<feature type="domain" description="DNA methylase N-4/N-6" evidence="5">
    <location>
        <begin position="35"/>
        <end position="253"/>
    </location>
</feature>
<dbReference type="GO" id="GO:0003677">
    <property type="term" value="F:DNA binding"/>
    <property type="evidence" value="ECO:0007669"/>
    <property type="project" value="InterPro"/>
</dbReference>
<reference evidence="6 7" key="1">
    <citation type="submission" date="2019-01" db="EMBL/GenBank/DDBJ databases">
        <title>Complete sequence and annotation of the Mycoplasma phocirhinis strain 852T genome.</title>
        <authorList>
            <person name="Frasca S.Jr."/>
            <person name="Kutish G.F."/>
            <person name="Castellanos Gell J."/>
            <person name="Michaels D.L."/>
            <person name="Brown D.R."/>
        </authorList>
    </citation>
    <scope>NUCLEOTIDE SEQUENCE [LARGE SCALE GENOMIC DNA]</scope>
    <source>
        <strain evidence="6 7">852</strain>
    </source>
</reference>
<dbReference type="GO" id="GO:0008170">
    <property type="term" value="F:N-methyltransferase activity"/>
    <property type="evidence" value="ECO:0007669"/>
    <property type="project" value="InterPro"/>
</dbReference>
<dbReference type="GO" id="GO:0032259">
    <property type="term" value="P:methylation"/>
    <property type="evidence" value="ECO:0007669"/>
    <property type="project" value="UniProtKB-KW"/>
</dbReference>
<keyword evidence="3 6" id="KW-0808">Transferase</keyword>
<dbReference type="SUPFAM" id="SSF53335">
    <property type="entry name" value="S-adenosyl-L-methionine-dependent methyltransferases"/>
    <property type="match status" value="1"/>
</dbReference>
<evidence type="ECO:0000256" key="2">
    <source>
        <dbReference type="ARBA" id="ARBA00022603"/>
    </source>
</evidence>
<dbReference type="RefSeq" id="WP_130429624.1">
    <property type="nucleotide sequence ID" value="NZ_CP034841.1"/>
</dbReference>